<dbReference type="GO" id="GO:0005829">
    <property type="term" value="C:cytosol"/>
    <property type="evidence" value="ECO:0007669"/>
    <property type="project" value="TreeGrafter"/>
</dbReference>
<dbReference type="NCBIfam" id="TIGR01549">
    <property type="entry name" value="HAD-SF-IA-v1"/>
    <property type="match status" value="1"/>
</dbReference>
<dbReference type="PANTHER" id="PTHR43434">
    <property type="entry name" value="PHOSPHOGLYCOLATE PHOSPHATASE"/>
    <property type="match status" value="1"/>
</dbReference>
<keyword evidence="1" id="KW-0378">Hydrolase</keyword>
<dbReference type="InterPro" id="IPR036412">
    <property type="entry name" value="HAD-like_sf"/>
</dbReference>
<dbReference type="SUPFAM" id="SSF56784">
    <property type="entry name" value="HAD-like"/>
    <property type="match status" value="1"/>
</dbReference>
<dbReference type="SFLD" id="SFLDG01129">
    <property type="entry name" value="C1.5:_HAD__Beta-PGM__Phosphata"/>
    <property type="match status" value="1"/>
</dbReference>
<accession>A0A930GX67</accession>
<dbReference type="InterPro" id="IPR050155">
    <property type="entry name" value="HAD-like_hydrolase_sf"/>
</dbReference>
<evidence type="ECO:0000313" key="2">
    <source>
        <dbReference type="Proteomes" id="UP000780345"/>
    </source>
</evidence>
<dbReference type="Gene3D" id="3.40.50.1000">
    <property type="entry name" value="HAD superfamily/HAD-like"/>
    <property type="match status" value="1"/>
</dbReference>
<evidence type="ECO:0000313" key="1">
    <source>
        <dbReference type="EMBL" id="MBF1265934.1"/>
    </source>
</evidence>
<dbReference type="InterPro" id="IPR006439">
    <property type="entry name" value="HAD-SF_hydro_IA"/>
</dbReference>
<dbReference type="Pfam" id="PF13419">
    <property type="entry name" value="HAD_2"/>
    <property type="match status" value="1"/>
</dbReference>
<comment type="caution">
    <text evidence="1">The sequence shown here is derived from an EMBL/GenBank/DDBJ whole genome shotgun (WGS) entry which is preliminary data.</text>
</comment>
<dbReference type="PANTHER" id="PTHR43434:SF24">
    <property type="entry name" value="HYDROLASE-RELATED"/>
    <property type="match status" value="1"/>
</dbReference>
<sequence length="217" mass="23452">MMKPELIIFDWDGTLADTTRPIIRTFQQSFADCGLKAPDADAIRALIGYSLPEIIFRLAPDAGEHLREELAETYAAHYLNPNNHNMTLFPEAIPCLNTLKQQGFWLAVATGKGRTGLDRSIMQTGTADFWMATACASEYASKPAPDMVFALCSELGLDPSQTLIVGDTTHDLDMAANAKAPAVAVPTGAHTAAQLATRPHLAILNDLSELPGFIARL</sequence>
<dbReference type="SFLD" id="SFLDS00003">
    <property type="entry name" value="Haloacid_Dehalogenase"/>
    <property type="match status" value="1"/>
</dbReference>
<dbReference type="InterPro" id="IPR023198">
    <property type="entry name" value="PGP-like_dom2"/>
</dbReference>
<dbReference type="GO" id="GO:0006281">
    <property type="term" value="P:DNA repair"/>
    <property type="evidence" value="ECO:0007669"/>
    <property type="project" value="TreeGrafter"/>
</dbReference>
<dbReference type="GO" id="GO:0008967">
    <property type="term" value="F:phosphoglycolate phosphatase activity"/>
    <property type="evidence" value="ECO:0007669"/>
    <property type="project" value="TreeGrafter"/>
</dbReference>
<name>A0A930GX67_NEISI</name>
<protein>
    <submittedName>
        <fullName evidence="1">HAD-IA family hydrolase</fullName>
    </submittedName>
</protein>
<dbReference type="InterPro" id="IPR041492">
    <property type="entry name" value="HAD_2"/>
</dbReference>
<dbReference type="AlphaFoldDB" id="A0A930GX67"/>
<dbReference type="InterPro" id="IPR023214">
    <property type="entry name" value="HAD_sf"/>
</dbReference>
<dbReference type="Gene3D" id="1.10.150.240">
    <property type="entry name" value="Putative phosphatase, domain 2"/>
    <property type="match status" value="1"/>
</dbReference>
<organism evidence="1 2">
    <name type="scientific">Neisseria sicca</name>
    <dbReference type="NCBI Taxonomy" id="490"/>
    <lineage>
        <taxon>Bacteria</taxon>
        <taxon>Pseudomonadati</taxon>
        <taxon>Pseudomonadota</taxon>
        <taxon>Betaproteobacteria</taxon>
        <taxon>Neisseriales</taxon>
        <taxon>Neisseriaceae</taxon>
        <taxon>Neisseria</taxon>
    </lineage>
</organism>
<dbReference type="EMBL" id="JABZQQ010000105">
    <property type="protein sequence ID" value="MBF1265934.1"/>
    <property type="molecule type" value="Genomic_DNA"/>
</dbReference>
<proteinExistence type="predicted"/>
<dbReference type="Proteomes" id="UP000780345">
    <property type="component" value="Unassembled WGS sequence"/>
</dbReference>
<reference evidence="1" key="1">
    <citation type="submission" date="2020-04" db="EMBL/GenBank/DDBJ databases">
        <title>Deep metagenomics examines the oral microbiome during advanced dental caries in children, revealing novel taxa and co-occurrences with host molecules.</title>
        <authorList>
            <person name="Baker J.L."/>
            <person name="Morton J.T."/>
            <person name="Dinis M."/>
            <person name="Alvarez R."/>
            <person name="Tran N.C."/>
            <person name="Knight R."/>
            <person name="Edlund A."/>
        </authorList>
    </citation>
    <scope>NUCLEOTIDE SEQUENCE</scope>
    <source>
        <strain evidence="1">JCVI_32_bin.62</strain>
    </source>
</reference>
<gene>
    <name evidence="1" type="ORF">HXM80_09885</name>
</gene>